<name>A0A317JZW6_9ACTN</name>
<dbReference type="PANTHER" id="PTHR23513">
    <property type="entry name" value="INTEGRAL MEMBRANE EFFLUX PROTEIN-RELATED"/>
    <property type="match status" value="1"/>
</dbReference>
<feature type="transmembrane region" description="Helical" evidence="6">
    <location>
        <begin position="163"/>
        <end position="182"/>
    </location>
</feature>
<feature type="transmembrane region" description="Helical" evidence="6">
    <location>
        <begin position="101"/>
        <end position="123"/>
    </location>
</feature>
<gene>
    <name evidence="7" type="ORF">DLJ46_18245</name>
</gene>
<keyword evidence="4 6" id="KW-1133">Transmembrane helix</keyword>
<evidence type="ECO:0000256" key="2">
    <source>
        <dbReference type="ARBA" id="ARBA00022475"/>
    </source>
</evidence>
<feature type="transmembrane region" description="Helical" evidence="6">
    <location>
        <begin position="78"/>
        <end position="95"/>
    </location>
</feature>
<comment type="caution">
    <text evidence="7">The sequence shown here is derived from an EMBL/GenBank/DDBJ whole genome shotgun (WGS) entry which is preliminary data.</text>
</comment>
<dbReference type="GO" id="GO:0005886">
    <property type="term" value="C:plasma membrane"/>
    <property type="evidence" value="ECO:0007669"/>
    <property type="project" value="UniProtKB-SubCell"/>
</dbReference>
<evidence type="ECO:0000256" key="4">
    <source>
        <dbReference type="ARBA" id="ARBA00022989"/>
    </source>
</evidence>
<feature type="transmembrane region" description="Helical" evidence="6">
    <location>
        <begin position="45"/>
        <end position="66"/>
    </location>
</feature>
<accession>A0A317JZW6</accession>
<evidence type="ECO:0000256" key="6">
    <source>
        <dbReference type="SAM" id="Phobius"/>
    </source>
</evidence>
<sequence>MDDAEVPDVRRSLGQAVAALRVPAYRWWFVSQILSYSGVMTQMVAQSWLILQLTALPGALPGALLAAAGPAWPGGRRIRLLALLAGAAVVLTAVSPHVVTAFIGLAATGFLSIWLIASANTLVQLRADQALRGRVMAVWFMALPGTMPFTGFLSGLVAQAAGARAGFALAGAALLVTVFLTWRSLDR</sequence>
<dbReference type="PANTHER" id="PTHR23513:SF11">
    <property type="entry name" value="STAPHYLOFERRIN A TRANSPORTER"/>
    <property type="match status" value="1"/>
</dbReference>
<evidence type="ECO:0000256" key="3">
    <source>
        <dbReference type="ARBA" id="ARBA00022692"/>
    </source>
</evidence>
<protein>
    <recommendedName>
        <fullName evidence="9">MFS transporter</fullName>
    </recommendedName>
</protein>
<reference evidence="8" key="1">
    <citation type="submission" date="2018-05" db="EMBL/GenBank/DDBJ databases">
        <title>Micromonospora globispora sp. nov. and Micromonospora rugosa sp. nov., isolated from marine sediment.</title>
        <authorList>
            <person name="Carro L."/>
            <person name="Aysel V."/>
            <person name="Cetin D."/>
            <person name="Igual J.M."/>
            <person name="Klenk H.-P."/>
            <person name="Trujillo M.E."/>
            <person name="Sahin N."/>
        </authorList>
    </citation>
    <scope>NUCLEOTIDE SEQUENCE [LARGE SCALE GENOMIC DNA]</scope>
    <source>
        <strain evidence="8">S2904</strain>
    </source>
</reference>
<keyword evidence="8" id="KW-1185">Reference proteome</keyword>
<keyword evidence="3 6" id="KW-0812">Transmembrane</keyword>
<feature type="transmembrane region" description="Helical" evidence="6">
    <location>
        <begin position="135"/>
        <end position="157"/>
    </location>
</feature>
<evidence type="ECO:0000256" key="1">
    <source>
        <dbReference type="ARBA" id="ARBA00004651"/>
    </source>
</evidence>
<dbReference type="InterPro" id="IPR036259">
    <property type="entry name" value="MFS_trans_sf"/>
</dbReference>
<dbReference type="OrthoDB" id="9775268at2"/>
<keyword evidence="2" id="KW-1003">Cell membrane</keyword>
<dbReference type="EMBL" id="QGSV01000222">
    <property type="protein sequence ID" value="PWU46309.1"/>
    <property type="molecule type" value="Genomic_DNA"/>
</dbReference>
<dbReference type="Proteomes" id="UP000245683">
    <property type="component" value="Unassembled WGS sequence"/>
</dbReference>
<dbReference type="Gene3D" id="1.20.1250.20">
    <property type="entry name" value="MFS general substrate transporter like domains"/>
    <property type="match status" value="1"/>
</dbReference>
<dbReference type="RefSeq" id="WP_109945849.1">
    <property type="nucleotide sequence ID" value="NZ_QGGF01000472.1"/>
</dbReference>
<dbReference type="SUPFAM" id="SSF103473">
    <property type="entry name" value="MFS general substrate transporter"/>
    <property type="match status" value="1"/>
</dbReference>
<evidence type="ECO:0000256" key="5">
    <source>
        <dbReference type="ARBA" id="ARBA00023136"/>
    </source>
</evidence>
<evidence type="ECO:0008006" key="9">
    <source>
        <dbReference type="Google" id="ProtNLM"/>
    </source>
</evidence>
<keyword evidence="5 6" id="KW-0472">Membrane</keyword>
<organism evidence="7 8">
    <name type="scientific">Micromonospora globispora</name>
    <dbReference type="NCBI Taxonomy" id="1450148"/>
    <lineage>
        <taxon>Bacteria</taxon>
        <taxon>Bacillati</taxon>
        <taxon>Actinomycetota</taxon>
        <taxon>Actinomycetes</taxon>
        <taxon>Micromonosporales</taxon>
        <taxon>Micromonosporaceae</taxon>
        <taxon>Micromonospora</taxon>
    </lineage>
</organism>
<evidence type="ECO:0000313" key="7">
    <source>
        <dbReference type="EMBL" id="PWU46309.1"/>
    </source>
</evidence>
<comment type="subcellular location">
    <subcellularLocation>
        <location evidence="1">Cell membrane</location>
        <topology evidence="1">Multi-pass membrane protein</topology>
    </subcellularLocation>
</comment>
<evidence type="ECO:0000313" key="8">
    <source>
        <dbReference type="Proteomes" id="UP000245683"/>
    </source>
</evidence>
<proteinExistence type="predicted"/>
<dbReference type="AlphaFoldDB" id="A0A317JZW6"/>